<feature type="region of interest" description="Disordered" evidence="2">
    <location>
        <begin position="197"/>
        <end position="242"/>
    </location>
</feature>
<dbReference type="STRING" id="436907.A7TF69"/>
<dbReference type="Pfam" id="PF03398">
    <property type="entry name" value="Ist1"/>
    <property type="match status" value="1"/>
</dbReference>
<dbReference type="PANTHER" id="PTHR12161">
    <property type="entry name" value="IST1 FAMILY MEMBER"/>
    <property type="match status" value="1"/>
</dbReference>
<dbReference type="FunFam" id="1.20.1260.60:FF:000002">
    <property type="entry name" value="Vacuolar protein sorting-associated protein IST1"/>
    <property type="match status" value="1"/>
</dbReference>
<dbReference type="EMBL" id="DS480382">
    <property type="protein sequence ID" value="EDO19094.1"/>
    <property type="molecule type" value="Genomic_DNA"/>
</dbReference>
<organism evidence="4">
    <name type="scientific">Vanderwaltozyma polyspora (strain ATCC 22028 / DSM 70294 / BCRC 21397 / CBS 2163 / NBRC 10782 / NRRL Y-8283 / UCD 57-17)</name>
    <name type="common">Kluyveromyces polysporus</name>
    <dbReference type="NCBI Taxonomy" id="436907"/>
    <lineage>
        <taxon>Eukaryota</taxon>
        <taxon>Fungi</taxon>
        <taxon>Dikarya</taxon>
        <taxon>Ascomycota</taxon>
        <taxon>Saccharomycotina</taxon>
        <taxon>Saccharomycetes</taxon>
        <taxon>Saccharomycetales</taxon>
        <taxon>Saccharomycetaceae</taxon>
        <taxon>Vanderwaltozyma</taxon>
    </lineage>
</organism>
<dbReference type="RefSeq" id="XP_001646952.1">
    <property type="nucleotide sequence ID" value="XM_001646902.1"/>
</dbReference>
<dbReference type="eggNOG" id="KOG2027">
    <property type="taxonomic scope" value="Eukaryota"/>
</dbReference>
<reference evidence="3 4" key="1">
    <citation type="journal article" date="2007" name="Proc. Natl. Acad. Sci. U.S.A.">
        <title>Independent sorting-out of thousands of duplicated gene pairs in two yeast species descended from a whole-genome duplication.</title>
        <authorList>
            <person name="Scannell D.R."/>
            <person name="Frank A.C."/>
            <person name="Conant G.C."/>
            <person name="Byrne K.P."/>
            <person name="Woolfit M."/>
            <person name="Wolfe K.H."/>
        </authorList>
    </citation>
    <scope>NUCLEOTIDE SEQUENCE [LARGE SCALE GENOMIC DNA]</scope>
    <source>
        <strain evidence="4">ATCC 22028 / DSM 70294 / BCRC 21397 / CBS 2163 / NBRC 10782 / NRRL Y-8283 / UCD 57-17</strain>
    </source>
</reference>
<evidence type="ECO:0000256" key="2">
    <source>
        <dbReference type="SAM" id="MobiDB-lite"/>
    </source>
</evidence>
<dbReference type="GO" id="GO:0005768">
    <property type="term" value="C:endosome"/>
    <property type="evidence" value="ECO:0007669"/>
    <property type="project" value="EnsemblFungi"/>
</dbReference>
<dbReference type="KEGG" id="vpo:Kpol_2000p61"/>
<dbReference type="GO" id="GO:0042030">
    <property type="term" value="F:ATPase inhibitor activity"/>
    <property type="evidence" value="ECO:0007669"/>
    <property type="project" value="EnsemblFungi"/>
</dbReference>
<dbReference type="Proteomes" id="UP000000267">
    <property type="component" value="Unassembled WGS sequence"/>
</dbReference>
<dbReference type="InParanoid" id="A7TF69"/>
<dbReference type="Gene3D" id="1.20.1260.60">
    <property type="entry name" value="Vacuolar protein sorting-associated protein Ist1"/>
    <property type="match status" value="1"/>
</dbReference>
<gene>
    <name evidence="3" type="ORF">Kpol_2000p61</name>
</gene>
<evidence type="ECO:0000313" key="3">
    <source>
        <dbReference type="EMBL" id="EDO19094.1"/>
    </source>
</evidence>
<dbReference type="GeneID" id="5547422"/>
<dbReference type="InterPro" id="IPR005061">
    <property type="entry name" value="Ist1"/>
</dbReference>
<evidence type="ECO:0000256" key="1">
    <source>
        <dbReference type="ARBA" id="ARBA00005536"/>
    </source>
</evidence>
<evidence type="ECO:0008006" key="5">
    <source>
        <dbReference type="Google" id="ProtNLM"/>
    </source>
</evidence>
<comment type="similarity">
    <text evidence="1">Belongs to the IST1 family.</text>
</comment>
<dbReference type="OrthoDB" id="29853at2759"/>
<keyword evidence="4" id="KW-1185">Reference proteome</keyword>
<dbReference type="PANTHER" id="PTHR12161:SF5">
    <property type="entry name" value="IST1 HOMOLOG"/>
    <property type="match status" value="1"/>
</dbReference>
<dbReference type="HOGENOM" id="CLU_037652_2_0_1"/>
<dbReference type="AlphaFoldDB" id="A7TF69"/>
<dbReference type="InterPro" id="IPR042277">
    <property type="entry name" value="IST1-like"/>
</dbReference>
<dbReference type="GO" id="GO:0032511">
    <property type="term" value="P:late endosome to vacuole transport via multivesicular body sorting pathway"/>
    <property type="evidence" value="ECO:0007669"/>
    <property type="project" value="EnsemblFungi"/>
</dbReference>
<dbReference type="OMA" id="HEVREFT"/>
<evidence type="ECO:0000313" key="4">
    <source>
        <dbReference type="Proteomes" id="UP000000267"/>
    </source>
</evidence>
<name>A7TF69_VANPO</name>
<protein>
    <recommendedName>
        <fullName evidence="5">Vacuolar protein sorting-associated protein IST1</fullName>
    </recommendedName>
</protein>
<accession>A7TF69</accession>
<proteinExistence type="inferred from homology"/>
<sequence>MPPQVSYNVKLKTCLKMCIQRFRYAEEKQQALAKQGRRDVAQLLVNGKEHKAHYRVESLINDDIHIELLEILELYCELLHARVMIVNGIENEAQMIEKHIEDGIDEAIRSLVYSTLHVPEVKELSQLRDLIAMKFGPDFIKIIIDDHLGVPEKVVKKCSPKLPTEDLVELYLREIANTYEIPYKTLEESVIDEKAALDEGDEISNDSNDKPIVAGENDEETLVNDESHPITIRKPRTNSETVKQDFKIPDEMKKDVKLIHSTAPIKKNTEEDKFEELKKRFAALKR</sequence>
<dbReference type="GO" id="GO:0099638">
    <property type="term" value="P:endosome to plasma membrane protein transport"/>
    <property type="evidence" value="ECO:0007669"/>
    <property type="project" value="EnsemblFungi"/>
</dbReference>
<dbReference type="FunCoup" id="A7TF69">
    <property type="interactions" value="806"/>
</dbReference>
<dbReference type="PhylomeDB" id="A7TF69"/>